<feature type="signal peptide" evidence="1">
    <location>
        <begin position="1"/>
        <end position="21"/>
    </location>
</feature>
<evidence type="ECO:0000256" key="1">
    <source>
        <dbReference type="SAM" id="SignalP"/>
    </source>
</evidence>
<dbReference type="STRING" id="643562.Daes_0682"/>
<reference evidence="4" key="1">
    <citation type="submission" date="2010-12" db="EMBL/GenBank/DDBJ databases">
        <title>Complete sequence of Desulfovibrio aespoeensis Aspo-2.</title>
        <authorList>
            <consortium name="US DOE Joint Genome Institute"/>
            <person name="Lucas S."/>
            <person name="Copeland A."/>
            <person name="Lapidus A."/>
            <person name="Cheng J.-F."/>
            <person name="Goodwin L."/>
            <person name="Pitluck S."/>
            <person name="Chertkov O."/>
            <person name="Misra M."/>
            <person name="Detter J.C."/>
            <person name="Han C."/>
            <person name="Tapia R."/>
            <person name="Land M."/>
            <person name="Hauser L."/>
            <person name="Kyrpides N."/>
            <person name="Ivanova N."/>
            <person name="Ovchinnikova G."/>
            <person name="Pedersen K."/>
            <person name="Jagevall S."/>
            <person name="Hazen T."/>
            <person name="Woyke T."/>
        </authorList>
    </citation>
    <scope>NUCLEOTIDE SEQUENCE [LARGE SCALE GENOMIC DNA]</scope>
    <source>
        <strain evidence="4">ATCC 700646 / DSM 10631 / Aspo-2</strain>
    </source>
</reference>
<dbReference type="PANTHER" id="PTHR37957">
    <property type="entry name" value="BLR7070 PROTEIN"/>
    <property type="match status" value="1"/>
</dbReference>
<feature type="domain" description="Phytase-like" evidence="2">
    <location>
        <begin position="73"/>
        <end position="397"/>
    </location>
</feature>
<name>E6VZI5_PSEA9</name>
<dbReference type="EMBL" id="CP002431">
    <property type="protein sequence ID" value="ADU61699.1"/>
    <property type="molecule type" value="Genomic_DNA"/>
</dbReference>
<feature type="chain" id="PRO_5003211513" description="Phytase-like domain-containing protein" evidence="1">
    <location>
        <begin position="22"/>
        <end position="463"/>
    </location>
</feature>
<reference evidence="3 4" key="2">
    <citation type="journal article" date="2014" name="Genome Announc.">
        <title>Complete Genome Sequence of the Subsurface, Mesophilic Sulfate-Reducing Bacterium Desulfovibrio aespoeensis Aspo-2.</title>
        <authorList>
            <person name="Pedersen K."/>
            <person name="Bengtsson A."/>
            <person name="Edlund J."/>
            <person name="Rabe L."/>
            <person name="Hazen T."/>
            <person name="Chakraborty R."/>
            <person name="Goodwin L."/>
            <person name="Shapiro N."/>
        </authorList>
    </citation>
    <scope>NUCLEOTIDE SEQUENCE [LARGE SCALE GENOMIC DNA]</scope>
    <source>
        <strain evidence="4">ATCC 700646 / DSM 10631 / Aspo-2</strain>
    </source>
</reference>
<keyword evidence="4" id="KW-1185">Reference proteome</keyword>
<dbReference type="InterPro" id="IPR027372">
    <property type="entry name" value="Phytase-like_dom"/>
</dbReference>
<dbReference type="AlphaFoldDB" id="E6VZI5"/>
<dbReference type="RefSeq" id="WP_013513631.1">
    <property type="nucleotide sequence ID" value="NC_014844.1"/>
</dbReference>
<evidence type="ECO:0000313" key="4">
    <source>
        <dbReference type="Proteomes" id="UP000002191"/>
    </source>
</evidence>
<dbReference type="Pfam" id="PF13449">
    <property type="entry name" value="Phytase-like"/>
    <property type="match status" value="1"/>
</dbReference>
<evidence type="ECO:0000259" key="2">
    <source>
        <dbReference type="Pfam" id="PF13449"/>
    </source>
</evidence>
<organism evidence="3 4">
    <name type="scientific">Pseudodesulfovibrio aespoeensis (strain ATCC 700646 / DSM 10631 / Aspo-2)</name>
    <name type="common">Desulfovibrio aespoeensis</name>
    <dbReference type="NCBI Taxonomy" id="643562"/>
    <lineage>
        <taxon>Bacteria</taxon>
        <taxon>Pseudomonadati</taxon>
        <taxon>Thermodesulfobacteriota</taxon>
        <taxon>Desulfovibrionia</taxon>
        <taxon>Desulfovibrionales</taxon>
        <taxon>Desulfovibrionaceae</taxon>
    </lineage>
</organism>
<gene>
    <name evidence="3" type="ordered locus">Daes_0682</name>
</gene>
<evidence type="ECO:0000313" key="3">
    <source>
        <dbReference type="EMBL" id="ADU61699.1"/>
    </source>
</evidence>
<dbReference type="HOGENOM" id="CLU_024928_0_0_7"/>
<dbReference type="eggNOG" id="COG4222">
    <property type="taxonomic scope" value="Bacteria"/>
</dbReference>
<dbReference type="KEGG" id="das:Daes_0682"/>
<dbReference type="SUPFAM" id="SSF75011">
    <property type="entry name" value="3-carboxy-cis,cis-mucoante lactonizing enzyme"/>
    <property type="match status" value="1"/>
</dbReference>
<keyword evidence="1" id="KW-0732">Signal</keyword>
<accession>E6VZI5</accession>
<protein>
    <recommendedName>
        <fullName evidence="2">Phytase-like domain-containing protein</fullName>
    </recommendedName>
</protein>
<proteinExistence type="predicted"/>
<sequence precursor="true">MLRFISLLMLIFATVASQALAAEIIVEQYDIEIPKAFNVPYHGLYADAFPDGFSIGIGSGLCYVGRDKDGARVFYAIGDRGPNADAPKYLKGQGKSEAAKMFPAPSYTPSYGAIRVADGKAVLASLIDLKNEKGALISGRPIPLGAVGSTGETPLDDALGVLDFDPDGLDTEGVDIDRQNPRNLWICDEYGPFIAKIDGYTGRIIKKYTPGKELPMIAATRQANRGFEGIAVTPSNKVLTAIQSVCDVDGKIKESKATFIRLLLLDPETGTVKQYAYPHNRDDYKKSGDAMIGDLATISETRFLLIERGKSADGKTRIPFYVIDLADATDISGVKTADGKELETLADRAAVEALGVRYATKTKIMDITDLGWKPGKAEGCAILPDMRTIAVTSDNDFGFTFKVVNPATNDAGEVVDKVGDYTTDGTGQIYYKGNAVDTKIELEPTGTASKLWLFTLDKRLDTY</sequence>
<dbReference type="PANTHER" id="PTHR37957:SF1">
    <property type="entry name" value="PHYTASE-LIKE DOMAIN-CONTAINING PROTEIN"/>
    <property type="match status" value="1"/>
</dbReference>
<dbReference type="Proteomes" id="UP000002191">
    <property type="component" value="Chromosome"/>
</dbReference>
<dbReference type="OrthoDB" id="384721at2"/>